<name>A0AAV7MF59_PLEWA</name>
<keyword evidence="2" id="KW-1185">Reference proteome</keyword>
<dbReference type="EMBL" id="JANPWB010000014">
    <property type="protein sequence ID" value="KAJ1101149.1"/>
    <property type="molecule type" value="Genomic_DNA"/>
</dbReference>
<organism evidence="1 2">
    <name type="scientific">Pleurodeles waltl</name>
    <name type="common">Iberian ribbed newt</name>
    <dbReference type="NCBI Taxonomy" id="8319"/>
    <lineage>
        <taxon>Eukaryota</taxon>
        <taxon>Metazoa</taxon>
        <taxon>Chordata</taxon>
        <taxon>Craniata</taxon>
        <taxon>Vertebrata</taxon>
        <taxon>Euteleostomi</taxon>
        <taxon>Amphibia</taxon>
        <taxon>Batrachia</taxon>
        <taxon>Caudata</taxon>
        <taxon>Salamandroidea</taxon>
        <taxon>Salamandridae</taxon>
        <taxon>Pleurodelinae</taxon>
        <taxon>Pleurodeles</taxon>
    </lineage>
</organism>
<gene>
    <name evidence="1" type="ORF">NDU88_006221</name>
</gene>
<sequence length="173" mass="18955">MEEEELRVVAVAAAAVARRSLANNLALEIKTIHIDHSGSPVPDNNIQKPAVQPHSAYGIKMASLSSDPHKGDCTLETHLLSDTQSSPDTRIPTVLHLTQGTPRQDGIEACPQHLRQTSSPLGKHNQSTRKDPIVLLWWDSLLATLQSSIEVLNFQSDKLDTQIDIMNLMAEQG</sequence>
<dbReference type="AlphaFoldDB" id="A0AAV7MF59"/>
<evidence type="ECO:0000313" key="1">
    <source>
        <dbReference type="EMBL" id="KAJ1101149.1"/>
    </source>
</evidence>
<accession>A0AAV7MF59</accession>
<proteinExistence type="predicted"/>
<reference evidence="1" key="1">
    <citation type="journal article" date="2022" name="bioRxiv">
        <title>Sequencing and chromosome-scale assembly of the giantPleurodeles waltlgenome.</title>
        <authorList>
            <person name="Brown T."/>
            <person name="Elewa A."/>
            <person name="Iarovenko S."/>
            <person name="Subramanian E."/>
            <person name="Araus A.J."/>
            <person name="Petzold A."/>
            <person name="Susuki M."/>
            <person name="Suzuki K.-i.T."/>
            <person name="Hayashi T."/>
            <person name="Toyoda A."/>
            <person name="Oliveira C."/>
            <person name="Osipova E."/>
            <person name="Leigh N.D."/>
            <person name="Simon A."/>
            <person name="Yun M.H."/>
        </authorList>
    </citation>
    <scope>NUCLEOTIDE SEQUENCE</scope>
    <source>
        <strain evidence="1">20211129_DDA</strain>
        <tissue evidence="1">Liver</tissue>
    </source>
</reference>
<protein>
    <submittedName>
        <fullName evidence="1">Uncharacterized protein</fullName>
    </submittedName>
</protein>
<dbReference type="Proteomes" id="UP001066276">
    <property type="component" value="Chromosome 10"/>
</dbReference>
<comment type="caution">
    <text evidence="1">The sequence shown here is derived from an EMBL/GenBank/DDBJ whole genome shotgun (WGS) entry which is preliminary data.</text>
</comment>
<evidence type="ECO:0000313" key="2">
    <source>
        <dbReference type="Proteomes" id="UP001066276"/>
    </source>
</evidence>